<keyword evidence="2" id="KW-1133">Transmembrane helix</keyword>
<feature type="compositionally biased region" description="Low complexity" evidence="1">
    <location>
        <begin position="141"/>
        <end position="155"/>
    </location>
</feature>
<evidence type="ECO:0000256" key="1">
    <source>
        <dbReference type="SAM" id="MobiDB-lite"/>
    </source>
</evidence>
<accession>A0ABR4DYV5</accession>
<evidence type="ECO:0000256" key="2">
    <source>
        <dbReference type="SAM" id="Phobius"/>
    </source>
</evidence>
<dbReference type="Pfam" id="PF06687">
    <property type="entry name" value="SUR7"/>
    <property type="match status" value="1"/>
</dbReference>
<dbReference type="Proteomes" id="UP001600888">
    <property type="component" value="Unassembled WGS sequence"/>
</dbReference>
<sequence length="429" mass="46009">MLWIHISSTPIACLALVRPSTCGILPSSSCVRRELVLHVLFSFLPISFTSPDRPLGADRISPPHFPSRPPASQLVRAATMKFSVGLPLIFSMAAFALALVALLAGKEPGTLEEYHIVLFNTSTLGHDFITNLVNGDDDDTSSTSATATPTPTSTDDGGGIGGFFSSIKASATAIAGSLESEAASILDDIGNDVADKLADELGIEQFYSLHVMNMCEGNYAPNATASNAWQNITNCTTPMDFSYMNISAMLDKELSVGPFNMSLSDLGITDELQDKLDDLPKLFQALAIMYILGVAFSGLAILGAAAALFIIPSGGRKIPLANFLIAALAMLFLLVGSLLTTVGVKKVKEEIQKRGGDEIGLEVQLGNKFEALTWAAFALMALATFYWIYETVAAHRQRRTGASRYRRRGAKDEKYSMDSHRNGAGRLRG</sequence>
<keyword evidence="2" id="KW-0812">Transmembrane</keyword>
<feature type="chain" id="PRO_5045871851" description="SUR7 protein" evidence="3">
    <location>
        <begin position="23"/>
        <end position="429"/>
    </location>
</feature>
<evidence type="ECO:0008006" key="6">
    <source>
        <dbReference type="Google" id="ProtNLM"/>
    </source>
</evidence>
<dbReference type="InterPro" id="IPR052413">
    <property type="entry name" value="SUR7_domain"/>
</dbReference>
<feature type="signal peptide" evidence="3">
    <location>
        <begin position="1"/>
        <end position="22"/>
    </location>
</feature>
<feature type="transmembrane region" description="Helical" evidence="2">
    <location>
        <begin position="84"/>
        <end position="104"/>
    </location>
</feature>
<gene>
    <name evidence="4" type="ORF">FJTKL_02112</name>
</gene>
<evidence type="ECO:0000256" key="3">
    <source>
        <dbReference type="SAM" id="SignalP"/>
    </source>
</evidence>
<keyword evidence="5" id="KW-1185">Reference proteome</keyword>
<reference evidence="4 5" key="1">
    <citation type="submission" date="2024-03" db="EMBL/GenBank/DDBJ databases">
        <title>A high-quality draft genome sequence of Diaporthe vaccinii, a causative agent of upright dieback and viscid rot disease in cranberry plants.</title>
        <authorList>
            <person name="Sarrasin M."/>
            <person name="Lang B.F."/>
            <person name="Burger G."/>
        </authorList>
    </citation>
    <scope>NUCLEOTIDE SEQUENCE [LARGE SCALE GENOMIC DNA]</scope>
    <source>
        <strain evidence="4 5">IS7</strain>
    </source>
</reference>
<keyword evidence="3" id="KW-0732">Signal</keyword>
<keyword evidence="2" id="KW-0472">Membrane</keyword>
<dbReference type="PANTHER" id="PTHR28019">
    <property type="entry name" value="CELL MEMBRANE PROTEIN YLR413W-RELATED"/>
    <property type="match status" value="1"/>
</dbReference>
<feature type="transmembrane region" description="Helical" evidence="2">
    <location>
        <begin position="285"/>
        <end position="311"/>
    </location>
</feature>
<dbReference type="PANTHER" id="PTHR28019:SF7">
    <property type="entry name" value="SUR7 PROTEIN"/>
    <property type="match status" value="1"/>
</dbReference>
<protein>
    <recommendedName>
        <fullName evidence="6">SUR7 protein</fullName>
    </recommendedName>
</protein>
<evidence type="ECO:0000313" key="5">
    <source>
        <dbReference type="Proteomes" id="UP001600888"/>
    </source>
</evidence>
<dbReference type="InterPro" id="IPR009571">
    <property type="entry name" value="SUR7/Rim9-like_fungi"/>
</dbReference>
<feature type="compositionally biased region" description="Basic and acidic residues" evidence="1">
    <location>
        <begin position="410"/>
        <end position="421"/>
    </location>
</feature>
<feature type="transmembrane region" description="Helical" evidence="2">
    <location>
        <begin position="323"/>
        <end position="344"/>
    </location>
</feature>
<evidence type="ECO:0000313" key="4">
    <source>
        <dbReference type="EMBL" id="KAL2275362.1"/>
    </source>
</evidence>
<name>A0ABR4DYV5_9PEZI</name>
<feature type="transmembrane region" description="Helical" evidence="2">
    <location>
        <begin position="371"/>
        <end position="389"/>
    </location>
</feature>
<dbReference type="EMBL" id="JBAWTH010000136">
    <property type="protein sequence ID" value="KAL2275362.1"/>
    <property type="molecule type" value="Genomic_DNA"/>
</dbReference>
<comment type="caution">
    <text evidence="4">The sequence shown here is derived from an EMBL/GenBank/DDBJ whole genome shotgun (WGS) entry which is preliminary data.</text>
</comment>
<organism evidence="4 5">
    <name type="scientific">Diaporthe vaccinii</name>
    <dbReference type="NCBI Taxonomy" id="105482"/>
    <lineage>
        <taxon>Eukaryota</taxon>
        <taxon>Fungi</taxon>
        <taxon>Dikarya</taxon>
        <taxon>Ascomycota</taxon>
        <taxon>Pezizomycotina</taxon>
        <taxon>Sordariomycetes</taxon>
        <taxon>Sordariomycetidae</taxon>
        <taxon>Diaporthales</taxon>
        <taxon>Diaporthaceae</taxon>
        <taxon>Diaporthe</taxon>
        <taxon>Diaporthe eres species complex</taxon>
    </lineage>
</organism>
<feature type="region of interest" description="Disordered" evidence="1">
    <location>
        <begin position="403"/>
        <end position="429"/>
    </location>
</feature>
<proteinExistence type="predicted"/>
<feature type="region of interest" description="Disordered" evidence="1">
    <location>
        <begin position="138"/>
        <end position="158"/>
    </location>
</feature>